<proteinExistence type="predicted"/>
<dbReference type="Proteomes" id="UP000193928">
    <property type="component" value="Unassembled WGS sequence"/>
</dbReference>
<protein>
    <submittedName>
        <fullName evidence="1">Uncharacterized protein</fullName>
    </submittedName>
</protein>
<sequence>MDVRAKLAEALAAEIDEHGYEDDDEKRGQVAWHFADVLLSLEGVAIVAVPEGAYATVRYDRDALIAILNAQEAAEAAADAVEAVADA</sequence>
<accession>A0A1X1WPR7</accession>
<dbReference type="RefSeq" id="WP_069435665.1">
    <property type="nucleotide sequence ID" value="NZ_JACKSU010000009.1"/>
</dbReference>
<dbReference type="EMBL" id="LQOY01000071">
    <property type="protein sequence ID" value="ORV88519.1"/>
    <property type="molecule type" value="Genomic_DNA"/>
</dbReference>
<evidence type="ECO:0000313" key="2">
    <source>
        <dbReference type="Proteomes" id="UP000193928"/>
    </source>
</evidence>
<keyword evidence="2" id="KW-1185">Reference proteome</keyword>
<reference evidence="1 2" key="1">
    <citation type="submission" date="2016-01" db="EMBL/GenBank/DDBJ databases">
        <title>The new phylogeny of the genus Mycobacterium.</title>
        <authorList>
            <person name="Tarcisio F."/>
            <person name="Conor M."/>
            <person name="Antonella G."/>
            <person name="Elisabetta G."/>
            <person name="Giulia F.S."/>
            <person name="Sara T."/>
            <person name="Anna F."/>
            <person name="Clotilde B."/>
            <person name="Roberto B."/>
            <person name="Veronica D.S."/>
            <person name="Fabio R."/>
            <person name="Monica P."/>
            <person name="Olivier J."/>
            <person name="Enrico T."/>
            <person name="Nicola S."/>
        </authorList>
    </citation>
    <scope>NUCLEOTIDE SEQUENCE [LARGE SCALE GENOMIC DNA]</scope>
    <source>
        <strain evidence="1 2">DSM 44160</strain>
    </source>
</reference>
<gene>
    <name evidence="1" type="ORF">AWC08_22275</name>
</gene>
<name>A0A1X1WPR7_MYCGO</name>
<organism evidence="1 2">
    <name type="scientific">Mycobacterium gordonae</name>
    <dbReference type="NCBI Taxonomy" id="1778"/>
    <lineage>
        <taxon>Bacteria</taxon>
        <taxon>Bacillati</taxon>
        <taxon>Actinomycetota</taxon>
        <taxon>Actinomycetes</taxon>
        <taxon>Mycobacteriales</taxon>
        <taxon>Mycobacteriaceae</taxon>
        <taxon>Mycobacterium</taxon>
    </lineage>
</organism>
<dbReference type="AlphaFoldDB" id="A0A1X1WPR7"/>
<comment type="caution">
    <text evidence="1">The sequence shown here is derived from an EMBL/GenBank/DDBJ whole genome shotgun (WGS) entry which is preliminary data.</text>
</comment>
<evidence type="ECO:0000313" key="1">
    <source>
        <dbReference type="EMBL" id="ORV88519.1"/>
    </source>
</evidence>